<comment type="cofactor">
    <cofactor evidence="1">
        <name>[4Fe-4S] cluster</name>
        <dbReference type="ChEBI" id="CHEBI:49883"/>
    </cofactor>
</comment>
<dbReference type="Pfam" id="PF04055">
    <property type="entry name" value="Radical_SAM"/>
    <property type="match status" value="1"/>
</dbReference>
<dbReference type="NCBIfam" id="TIGR02494">
    <property type="entry name" value="PFLE_PFLC"/>
    <property type="match status" value="1"/>
</dbReference>
<dbReference type="PROSITE" id="PS51918">
    <property type="entry name" value="RADICAL_SAM"/>
    <property type="match status" value="1"/>
</dbReference>
<dbReference type="Proteomes" id="UP000016649">
    <property type="component" value="Unassembled WGS sequence"/>
</dbReference>
<dbReference type="PIRSF" id="PIRSF000371">
    <property type="entry name" value="PFL_act_enz"/>
    <property type="match status" value="1"/>
</dbReference>
<dbReference type="InterPro" id="IPR007197">
    <property type="entry name" value="rSAM"/>
</dbReference>
<dbReference type="RefSeq" id="WP_021686175.1">
    <property type="nucleotide sequence ID" value="NZ_KI260554.1"/>
</dbReference>
<sequence>MKSTQALIFNIQKFSIHDGPGIRTVVFFKGCPLSCKWCSNPESRSGKIETLMPLKKGGKPTVCGEYMGIERIMGEIMQDTDFYKESCGGVTLSGGEVLVQADFARSLLQRCKKENLHTAVETTGYTPLNTLKKIIPFTDLFLFDVKHYDRQKHFEGTGVYNDIILDNLRFVLNAEKKVLVRIPVIPGYNNGLPDAEAFAVLLKKIGAVDVQLLPFHQFGQNKYRQLGVPYTCETYAPLHAEDLDSFVAVFKTFSLNAFV</sequence>
<evidence type="ECO:0000256" key="3">
    <source>
        <dbReference type="ARBA" id="ARBA00022485"/>
    </source>
</evidence>
<dbReference type="SUPFAM" id="SSF102114">
    <property type="entry name" value="Radical SAM enzymes"/>
    <property type="match status" value="1"/>
</dbReference>
<keyword evidence="11" id="KW-1185">Reference proteome</keyword>
<organism evidence="10 11">
    <name type="scientific">Treponema lecithinolyticum ATCC 700332</name>
    <dbReference type="NCBI Taxonomy" id="1321815"/>
    <lineage>
        <taxon>Bacteria</taxon>
        <taxon>Pseudomonadati</taxon>
        <taxon>Spirochaetota</taxon>
        <taxon>Spirochaetia</taxon>
        <taxon>Spirochaetales</taxon>
        <taxon>Treponemataceae</taxon>
        <taxon>Treponema</taxon>
    </lineage>
</organism>
<dbReference type="PANTHER" id="PTHR30352">
    <property type="entry name" value="PYRUVATE FORMATE-LYASE-ACTIVATING ENZYME"/>
    <property type="match status" value="1"/>
</dbReference>
<feature type="domain" description="Radical SAM core" evidence="9">
    <location>
        <begin position="17"/>
        <end position="256"/>
    </location>
</feature>
<reference evidence="10 11" key="1">
    <citation type="submission" date="2013-08" db="EMBL/GenBank/DDBJ databases">
        <authorList>
            <person name="Weinstock G."/>
            <person name="Sodergren E."/>
            <person name="Wylie T."/>
            <person name="Fulton L."/>
            <person name="Fulton R."/>
            <person name="Fronick C."/>
            <person name="O'Laughlin M."/>
            <person name="Godfrey J."/>
            <person name="Miner T."/>
            <person name="Herter B."/>
            <person name="Appelbaum E."/>
            <person name="Cordes M."/>
            <person name="Lek S."/>
            <person name="Wollam A."/>
            <person name="Pepin K.H."/>
            <person name="Palsikar V.B."/>
            <person name="Mitreva M."/>
            <person name="Wilson R.K."/>
        </authorList>
    </citation>
    <scope>NUCLEOTIDE SEQUENCE [LARGE SCALE GENOMIC DNA]</scope>
    <source>
        <strain evidence="10 11">ATCC 700332</strain>
    </source>
</reference>
<evidence type="ECO:0000256" key="5">
    <source>
        <dbReference type="ARBA" id="ARBA00022723"/>
    </source>
</evidence>
<dbReference type="InterPro" id="IPR012839">
    <property type="entry name" value="Organic_radical_activase"/>
</dbReference>
<accession>A0ABN0NW63</accession>
<protein>
    <submittedName>
        <fullName evidence="10">Glycyl-radical enzyme activating protein family protein</fullName>
    </submittedName>
</protein>
<dbReference type="EMBL" id="AWVH01000044">
    <property type="protein sequence ID" value="ERJ91549.1"/>
    <property type="molecule type" value="Genomic_DNA"/>
</dbReference>
<dbReference type="SFLD" id="SFLDS00029">
    <property type="entry name" value="Radical_SAM"/>
    <property type="match status" value="1"/>
</dbReference>
<dbReference type="InterPro" id="IPR034457">
    <property type="entry name" value="Organic_radical-activating"/>
</dbReference>
<evidence type="ECO:0000256" key="2">
    <source>
        <dbReference type="ARBA" id="ARBA00009777"/>
    </source>
</evidence>
<dbReference type="InterPro" id="IPR058240">
    <property type="entry name" value="rSAM_sf"/>
</dbReference>
<evidence type="ECO:0000313" key="11">
    <source>
        <dbReference type="Proteomes" id="UP000016649"/>
    </source>
</evidence>
<name>A0ABN0NW63_TRELE</name>
<evidence type="ECO:0000256" key="1">
    <source>
        <dbReference type="ARBA" id="ARBA00001966"/>
    </source>
</evidence>
<dbReference type="Gene3D" id="3.20.20.70">
    <property type="entry name" value="Aldolase class I"/>
    <property type="match status" value="1"/>
</dbReference>
<keyword evidence="6" id="KW-0560">Oxidoreductase</keyword>
<evidence type="ECO:0000259" key="9">
    <source>
        <dbReference type="PROSITE" id="PS51918"/>
    </source>
</evidence>
<proteinExistence type="inferred from homology"/>
<keyword evidence="3" id="KW-0004">4Fe-4S</keyword>
<keyword evidence="8" id="KW-0411">Iron-sulfur</keyword>
<evidence type="ECO:0000256" key="7">
    <source>
        <dbReference type="ARBA" id="ARBA00023004"/>
    </source>
</evidence>
<evidence type="ECO:0000256" key="4">
    <source>
        <dbReference type="ARBA" id="ARBA00022691"/>
    </source>
</evidence>
<keyword evidence="4" id="KW-0949">S-adenosyl-L-methionine</keyword>
<evidence type="ECO:0000256" key="8">
    <source>
        <dbReference type="ARBA" id="ARBA00023014"/>
    </source>
</evidence>
<evidence type="ECO:0000256" key="6">
    <source>
        <dbReference type="ARBA" id="ARBA00023002"/>
    </source>
</evidence>
<keyword evidence="5" id="KW-0479">Metal-binding</keyword>
<comment type="similarity">
    <text evidence="2">Belongs to the organic radical-activating enzymes family.</text>
</comment>
<dbReference type="PANTHER" id="PTHR30352:SF4">
    <property type="entry name" value="PYRUVATE FORMATE-LYASE 2-ACTIVATING ENZYME"/>
    <property type="match status" value="1"/>
</dbReference>
<dbReference type="SFLD" id="SFLDG01066">
    <property type="entry name" value="organic_radical-activating_enz"/>
    <property type="match status" value="1"/>
</dbReference>
<evidence type="ECO:0000313" key="10">
    <source>
        <dbReference type="EMBL" id="ERJ91549.1"/>
    </source>
</evidence>
<gene>
    <name evidence="10" type="ORF">HMPREF9193_02002</name>
</gene>
<comment type="caution">
    <text evidence="10">The sequence shown here is derived from an EMBL/GenBank/DDBJ whole genome shotgun (WGS) entry which is preliminary data.</text>
</comment>
<dbReference type="InterPro" id="IPR001989">
    <property type="entry name" value="Radical_activat_CS"/>
</dbReference>
<dbReference type="InterPro" id="IPR013785">
    <property type="entry name" value="Aldolase_TIM"/>
</dbReference>
<keyword evidence="7" id="KW-0408">Iron</keyword>
<dbReference type="CDD" id="cd01335">
    <property type="entry name" value="Radical_SAM"/>
    <property type="match status" value="1"/>
</dbReference>
<dbReference type="PROSITE" id="PS01087">
    <property type="entry name" value="RADICAL_ACTIVATING"/>
    <property type="match status" value="1"/>
</dbReference>